<accession>A0A6S7H886</accession>
<dbReference type="Proteomes" id="UP001152795">
    <property type="component" value="Unassembled WGS sequence"/>
</dbReference>
<feature type="compositionally biased region" description="Polar residues" evidence="1">
    <location>
        <begin position="18"/>
        <end position="30"/>
    </location>
</feature>
<dbReference type="EMBL" id="CACRXK020003532">
    <property type="protein sequence ID" value="CAB3999177.1"/>
    <property type="molecule type" value="Genomic_DNA"/>
</dbReference>
<dbReference type="OrthoDB" id="5962029at2759"/>
<proteinExistence type="predicted"/>
<protein>
    <submittedName>
        <fullName evidence="2">Uncharacterized protein</fullName>
    </submittedName>
</protein>
<name>A0A6S7H886_PARCT</name>
<reference evidence="2" key="1">
    <citation type="submission" date="2020-04" db="EMBL/GenBank/DDBJ databases">
        <authorList>
            <person name="Alioto T."/>
            <person name="Alioto T."/>
            <person name="Gomez Garrido J."/>
        </authorList>
    </citation>
    <scope>NUCLEOTIDE SEQUENCE</scope>
    <source>
        <strain evidence="2">A484AB</strain>
    </source>
</reference>
<evidence type="ECO:0000313" key="2">
    <source>
        <dbReference type="EMBL" id="CAB3999177.1"/>
    </source>
</evidence>
<sequence length="184" mass="21310">MAMVKEGNAKKGNRRNDPSSSTPSPQNQMDATPYCKEFEISPTCRICGLADETVSHIVSECTLLAQKDYKNVRHDKIAAAIHRNLCKKYGFEYAEKSYNHHIDKESRVLENDEVKVYGISPSKKKLDYNKPDLVILNKKEKTTHIVDVGCPFDTRVKERERTKIEKYTDLKYTYIHTYFIVFPK</sequence>
<keyword evidence="3" id="KW-1185">Reference proteome</keyword>
<feature type="region of interest" description="Disordered" evidence="1">
    <location>
        <begin position="1"/>
        <end position="30"/>
    </location>
</feature>
<dbReference type="AlphaFoldDB" id="A0A6S7H886"/>
<dbReference type="PANTHER" id="PTHR35450">
    <property type="entry name" value="REVERSE TRANSCRIPTASE DOMAIN-CONTAINING PROTEIN"/>
    <property type="match status" value="1"/>
</dbReference>
<comment type="caution">
    <text evidence="2">The sequence shown here is derived from an EMBL/GenBank/DDBJ whole genome shotgun (WGS) entry which is preliminary data.</text>
</comment>
<organism evidence="2 3">
    <name type="scientific">Paramuricea clavata</name>
    <name type="common">Red gorgonian</name>
    <name type="synonym">Violescent sea-whip</name>
    <dbReference type="NCBI Taxonomy" id="317549"/>
    <lineage>
        <taxon>Eukaryota</taxon>
        <taxon>Metazoa</taxon>
        <taxon>Cnidaria</taxon>
        <taxon>Anthozoa</taxon>
        <taxon>Octocorallia</taxon>
        <taxon>Malacalcyonacea</taxon>
        <taxon>Plexauridae</taxon>
        <taxon>Paramuricea</taxon>
    </lineage>
</organism>
<dbReference type="PANTHER" id="PTHR35450:SF2">
    <property type="entry name" value="REVERSE TRANSCRIPTASE DOMAIN-CONTAINING PROTEIN"/>
    <property type="match status" value="1"/>
</dbReference>
<evidence type="ECO:0000313" key="3">
    <source>
        <dbReference type="Proteomes" id="UP001152795"/>
    </source>
</evidence>
<evidence type="ECO:0000256" key="1">
    <source>
        <dbReference type="SAM" id="MobiDB-lite"/>
    </source>
</evidence>
<gene>
    <name evidence="2" type="ORF">PACLA_8A000708</name>
</gene>